<dbReference type="InterPro" id="IPR027806">
    <property type="entry name" value="HARBI1_dom"/>
</dbReference>
<proteinExistence type="predicted"/>
<gene>
    <name evidence="4" type="ORF">HERI1096_LOCUS31208</name>
</gene>
<accession>A0A7S3FBJ0</accession>
<protein>
    <recommendedName>
        <fullName evidence="3">DDE Tnp4 domain-containing protein</fullName>
    </recommendedName>
</protein>
<evidence type="ECO:0000256" key="2">
    <source>
        <dbReference type="ARBA" id="ARBA00022723"/>
    </source>
</evidence>
<feature type="domain" description="DDE Tnp4" evidence="3">
    <location>
        <begin position="191"/>
        <end position="326"/>
    </location>
</feature>
<dbReference type="EMBL" id="HBHX01056583">
    <property type="protein sequence ID" value="CAE0136373.1"/>
    <property type="molecule type" value="Transcribed_RNA"/>
</dbReference>
<evidence type="ECO:0000313" key="4">
    <source>
        <dbReference type="EMBL" id="CAE0136373.1"/>
    </source>
</evidence>
<comment type="cofactor">
    <cofactor evidence="1">
        <name>a divalent metal cation</name>
        <dbReference type="ChEBI" id="CHEBI:60240"/>
    </cofactor>
</comment>
<sequence>MELGDAELMVQLAGSISDDSSGDEETVDTLILSACDPLLRKLKQEIGPERLSLQRLQREAAASGLDAETASHNIYTDYRFRLEHLPRVVAVLNPPPGFRTHSGAVFTGEEGVLLLLRRFRSTGPLMDLTKEVSRTTPQISEAVRFMVEHVHQHFPYLLDVRSFTAWEQRFDDFAEAFVAKGSPIDNLCAFIDGKLQPVCRPGRYQHVLYSGHRRIHGLKTQGLVFPNGIQPFPYGPINGSRHDSFVLSSSGIVRELRGACQRLGSRFVLFGDSAYPISRFLFRMFKGVMTPAEAAFNKDMAPLRIAVEWGFGKIVSLWPFLDYRKKHQVLLSPIGLYFGVGNVLTNMHTCLYGSIISNAFDMEPPPLESYIAGGPF</sequence>
<dbReference type="Pfam" id="PF13359">
    <property type="entry name" value="DDE_Tnp_4"/>
    <property type="match status" value="1"/>
</dbReference>
<organism evidence="4">
    <name type="scientific">Haptolina ericina</name>
    <dbReference type="NCBI Taxonomy" id="156174"/>
    <lineage>
        <taxon>Eukaryota</taxon>
        <taxon>Haptista</taxon>
        <taxon>Haptophyta</taxon>
        <taxon>Prymnesiophyceae</taxon>
        <taxon>Prymnesiales</taxon>
        <taxon>Prymnesiaceae</taxon>
        <taxon>Haptolina</taxon>
    </lineage>
</organism>
<name>A0A7S3FBJ0_9EUKA</name>
<reference evidence="4" key="1">
    <citation type="submission" date="2021-01" db="EMBL/GenBank/DDBJ databases">
        <authorList>
            <person name="Corre E."/>
            <person name="Pelletier E."/>
            <person name="Niang G."/>
            <person name="Scheremetjew M."/>
            <person name="Finn R."/>
            <person name="Kale V."/>
            <person name="Holt S."/>
            <person name="Cochrane G."/>
            <person name="Meng A."/>
            <person name="Brown T."/>
            <person name="Cohen L."/>
        </authorList>
    </citation>
    <scope>NUCLEOTIDE SEQUENCE</scope>
    <source>
        <strain evidence="4">CCMP281</strain>
    </source>
</reference>
<dbReference type="GO" id="GO:0046872">
    <property type="term" value="F:metal ion binding"/>
    <property type="evidence" value="ECO:0007669"/>
    <property type="project" value="UniProtKB-KW"/>
</dbReference>
<keyword evidence="2" id="KW-0479">Metal-binding</keyword>
<dbReference type="AlphaFoldDB" id="A0A7S3FBJ0"/>
<evidence type="ECO:0000259" key="3">
    <source>
        <dbReference type="Pfam" id="PF13359"/>
    </source>
</evidence>
<evidence type="ECO:0000256" key="1">
    <source>
        <dbReference type="ARBA" id="ARBA00001968"/>
    </source>
</evidence>